<gene>
    <name evidence="3" type="ORF">CAPTEDRAFT_170895</name>
</gene>
<dbReference type="PANTHER" id="PTHR11360">
    <property type="entry name" value="MONOCARBOXYLATE TRANSPORTER"/>
    <property type="match status" value="1"/>
</dbReference>
<dbReference type="Pfam" id="PF07690">
    <property type="entry name" value="MFS_1"/>
    <property type="match status" value="2"/>
</dbReference>
<evidence type="ECO:0000313" key="3">
    <source>
        <dbReference type="EMBL" id="ELU10013.1"/>
    </source>
</evidence>
<accession>R7UV48</accession>
<sequence>MSADSISGYIPTPPDGGYGWIIVFCAFVIHIFVDGIAFTFGVFYIEFLNYFKESKGKTALVGSLLAGFYLLIAPFASALVNRFGSRSVCIAGGMLASLAFLLSTLAPNLDFLMVTYGVLGGSGLGLAYLPCIVSVSFYFQKRRALATGIAVCGAGVGCFIFAPAGRMLLDRFDWKNAMLIISGAVLNLCVAGAMLRPLEPPRKPTKPRAKNMLDRLMEQAKRGVGRPRADSECSACAYQVKDKVQEVKLAREQALRDEDSESEFGSMPNSAVNSVRRLDSRNNSIIINRMDSMTFKDRPLDIPTIILPPTDKNEYPSDMTTTDPEDNKVVMTIESDSDAGKPRLPIYKPAIKSLNRVRMSNGINGSLPSGVAMCTEHKNGSLLTPSDFAERMQSQSVSLLPAKTKRRRKCPPGVHREDYSRPMYRKDIFYSGSVLHIPEFQSQPNVQGYMKSVTSIPPVMPTMEDDGPGACACIPKSLKDTLKEMMDISLFKDPLFLVPCLGNLFGAIGLFIPYIYISQKAIAIGIDEGDAAFLLSIIGITNTIGRVLTGVLADLPWINSLALHNAALIIGGLSCILNMFCTTYFSLCVFASVFGMCVATWISLTSIILCDLLGLQNLTNAFGLLTMTRGFASIAGPPIAGMIYDLTLDFNASFHVGGLMLTLAGLICCTLHLPYFQRRCTSKLEQVAMDLDIPLPEDSDDGNEADGEEDDALSPV</sequence>
<protein>
    <recommendedName>
        <fullName evidence="6">Major facilitator superfamily (MFS) profile domain-containing protein</fullName>
    </recommendedName>
</protein>
<feature type="region of interest" description="Disordered" evidence="1">
    <location>
        <begin position="693"/>
        <end position="716"/>
    </location>
</feature>
<dbReference type="GO" id="GO:0008028">
    <property type="term" value="F:monocarboxylic acid transmembrane transporter activity"/>
    <property type="evidence" value="ECO:0007669"/>
    <property type="project" value="TreeGrafter"/>
</dbReference>
<reference evidence="3 5" key="2">
    <citation type="journal article" date="2013" name="Nature">
        <title>Insights into bilaterian evolution from three spiralian genomes.</title>
        <authorList>
            <person name="Simakov O."/>
            <person name="Marletaz F."/>
            <person name="Cho S.J."/>
            <person name="Edsinger-Gonzales E."/>
            <person name="Havlak P."/>
            <person name="Hellsten U."/>
            <person name="Kuo D.H."/>
            <person name="Larsson T."/>
            <person name="Lv J."/>
            <person name="Arendt D."/>
            <person name="Savage R."/>
            <person name="Osoegawa K."/>
            <person name="de Jong P."/>
            <person name="Grimwood J."/>
            <person name="Chapman J.A."/>
            <person name="Shapiro H."/>
            <person name="Aerts A."/>
            <person name="Otillar R.P."/>
            <person name="Terry A.Y."/>
            <person name="Boore J.L."/>
            <person name="Grigoriev I.V."/>
            <person name="Lindberg D.R."/>
            <person name="Seaver E.C."/>
            <person name="Weisblat D.A."/>
            <person name="Putnam N.H."/>
            <person name="Rokhsar D.S."/>
        </authorList>
    </citation>
    <scope>NUCLEOTIDE SEQUENCE</scope>
    <source>
        <strain evidence="3 5">I ESC-2004</strain>
    </source>
</reference>
<proteinExistence type="predicted"/>
<dbReference type="SUPFAM" id="SSF103473">
    <property type="entry name" value="MFS general substrate transporter"/>
    <property type="match status" value="1"/>
</dbReference>
<feature type="transmembrane region" description="Helical" evidence="2">
    <location>
        <begin position="495"/>
        <end position="516"/>
    </location>
</feature>
<evidence type="ECO:0000313" key="4">
    <source>
        <dbReference type="EnsemblMetazoa" id="CapteP170895"/>
    </source>
</evidence>
<dbReference type="InterPro" id="IPR011701">
    <property type="entry name" value="MFS"/>
</dbReference>
<dbReference type="EMBL" id="KB297742">
    <property type="protein sequence ID" value="ELU10013.1"/>
    <property type="molecule type" value="Genomic_DNA"/>
</dbReference>
<dbReference type="FunCoup" id="R7UV48">
    <property type="interactions" value="76"/>
</dbReference>
<dbReference type="EMBL" id="AMQN01000945">
    <property type="status" value="NOT_ANNOTATED_CDS"/>
    <property type="molecule type" value="Genomic_DNA"/>
</dbReference>
<reference evidence="5" key="1">
    <citation type="submission" date="2012-12" db="EMBL/GenBank/DDBJ databases">
        <authorList>
            <person name="Hellsten U."/>
            <person name="Grimwood J."/>
            <person name="Chapman J.A."/>
            <person name="Shapiro H."/>
            <person name="Aerts A."/>
            <person name="Otillar R.P."/>
            <person name="Terry A.Y."/>
            <person name="Boore J.L."/>
            <person name="Simakov O."/>
            <person name="Marletaz F."/>
            <person name="Cho S.-J."/>
            <person name="Edsinger-Gonzales E."/>
            <person name="Havlak P."/>
            <person name="Kuo D.-H."/>
            <person name="Larsson T."/>
            <person name="Lv J."/>
            <person name="Arendt D."/>
            <person name="Savage R."/>
            <person name="Osoegawa K."/>
            <person name="de Jong P."/>
            <person name="Lindberg D.R."/>
            <person name="Seaver E.C."/>
            <person name="Weisblat D.A."/>
            <person name="Putnam N.H."/>
            <person name="Grigoriev I.V."/>
            <person name="Rokhsar D.S."/>
        </authorList>
    </citation>
    <scope>NUCLEOTIDE SEQUENCE</scope>
    <source>
        <strain evidence="5">I ESC-2004</strain>
    </source>
</reference>
<keyword evidence="2" id="KW-0812">Transmembrane</keyword>
<dbReference type="HOGENOM" id="CLU_001265_59_2_1"/>
<feature type="transmembrane region" description="Helical" evidence="2">
    <location>
        <begin position="87"/>
        <end position="106"/>
    </location>
</feature>
<organism evidence="3">
    <name type="scientific">Capitella teleta</name>
    <name type="common">Polychaete worm</name>
    <dbReference type="NCBI Taxonomy" id="283909"/>
    <lineage>
        <taxon>Eukaryota</taxon>
        <taxon>Metazoa</taxon>
        <taxon>Spiralia</taxon>
        <taxon>Lophotrochozoa</taxon>
        <taxon>Annelida</taxon>
        <taxon>Polychaeta</taxon>
        <taxon>Sedentaria</taxon>
        <taxon>Scolecida</taxon>
        <taxon>Capitellidae</taxon>
        <taxon>Capitella</taxon>
    </lineage>
</organism>
<evidence type="ECO:0008006" key="6">
    <source>
        <dbReference type="Google" id="ProtNLM"/>
    </source>
</evidence>
<feature type="transmembrane region" description="Helical" evidence="2">
    <location>
        <begin position="118"/>
        <end position="138"/>
    </location>
</feature>
<feature type="transmembrane region" description="Helical" evidence="2">
    <location>
        <begin position="177"/>
        <end position="198"/>
    </location>
</feature>
<evidence type="ECO:0000256" key="2">
    <source>
        <dbReference type="SAM" id="Phobius"/>
    </source>
</evidence>
<feature type="transmembrane region" description="Helical" evidence="2">
    <location>
        <begin position="59"/>
        <end position="80"/>
    </location>
</feature>
<reference evidence="4" key="3">
    <citation type="submission" date="2015-06" db="UniProtKB">
        <authorList>
            <consortium name="EnsemblMetazoa"/>
        </authorList>
    </citation>
    <scope>IDENTIFICATION</scope>
</reference>
<dbReference type="InterPro" id="IPR036259">
    <property type="entry name" value="MFS_trans_sf"/>
</dbReference>
<evidence type="ECO:0000256" key="1">
    <source>
        <dbReference type="SAM" id="MobiDB-lite"/>
    </source>
</evidence>
<feature type="transmembrane region" description="Helical" evidence="2">
    <location>
        <begin position="593"/>
        <end position="615"/>
    </location>
</feature>
<dbReference type="EnsemblMetazoa" id="CapteT170895">
    <property type="protein sequence ID" value="CapteP170895"/>
    <property type="gene ID" value="CapteG170895"/>
</dbReference>
<feature type="transmembrane region" description="Helical" evidence="2">
    <location>
        <begin position="531"/>
        <end position="553"/>
    </location>
</feature>
<dbReference type="PANTHER" id="PTHR11360:SF286">
    <property type="entry name" value="GH22266P"/>
    <property type="match status" value="1"/>
</dbReference>
<feature type="transmembrane region" description="Helical" evidence="2">
    <location>
        <begin position="565"/>
        <end position="587"/>
    </location>
</feature>
<keyword evidence="2" id="KW-0472">Membrane</keyword>
<evidence type="ECO:0000313" key="5">
    <source>
        <dbReference type="Proteomes" id="UP000014760"/>
    </source>
</evidence>
<feature type="transmembrane region" description="Helical" evidence="2">
    <location>
        <begin position="20"/>
        <end position="47"/>
    </location>
</feature>
<keyword evidence="5" id="KW-1185">Reference proteome</keyword>
<feature type="compositionally biased region" description="Acidic residues" evidence="1">
    <location>
        <begin position="695"/>
        <end position="716"/>
    </location>
</feature>
<keyword evidence="2" id="KW-1133">Transmembrane helix</keyword>
<dbReference type="Gene3D" id="1.20.1250.20">
    <property type="entry name" value="MFS general substrate transporter like domains"/>
    <property type="match status" value="2"/>
</dbReference>
<name>R7UV48_CAPTE</name>
<feature type="transmembrane region" description="Helical" evidence="2">
    <location>
        <begin position="656"/>
        <end position="676"/>
    </location>
</feature>
<dbReference type="Proteomes" id="UP000014760">
    <property type="component" value="Unassembled WGS sequence"/>
</dbReference>
<dbReference type="InterPro" id="IPR050327">
    <property type="entry name" value="Proton-linked_MCT"/>
</dbReference>
<dbReference type="AlphaFoldDB" id="R7UV48"/>
<dbReference type="OrthoDB" id="6499973at2759"/>
<dbReference type="OMA" id="CVFISCC"/>
<feature type="transmembrane region" description="Helical" evidence="2">
    <location>
        <begin position="145"/>
        <end position="165"/>
    </location>
</feature>
<feature type="transmembrane region" description="Helical" evidence="2">
    <location>
        <begin position="622"/>
        <end position="644"/>
    </location>
</feature>